<evidence type="ECO:0000313" key="1">
    <source>
        <dbReference type="EMBL" id="PTL37262.1"/>
    </source>
</evidence>
<comment type="caution">
    <text evidence="1">The sequence shown here is derived from an EMBL/GenBank/DDBJ whole genome shotgun (WGS) entry which is preliminary data.</text>
</comment>
<gene>
    <name evidence="1" type="ORF">CLG94_00080</name>
</gene>
<name>A0A2T4U1M1_9BACT</name>
<keyword evidence="2" id="KW-1185">Reference proteome</keyword>
<dbReference type="EMBL" id="NVQC01000002">
    <property type="protein sequence ID" value="PTL37262.1"/>
    <property type="molecule type" value="Genomic_DNA"/>
</dbReference>
<reference evidence="2" key="2">
    <citation type="journal article" date="2018" name="Environ. Microbiol.">
        <title>Bloom of a denitrifying methanotroph, 'Candidatus Methylomirabilis limnetica', in a deep stratified lake.</title>
        <authorList>
            <person name="Graf J.S."/>
            <person name="Mayr M.J."/>
            <person name="Marchant H.K."/>
            <person name="Tienken D."/>
            <person name="Hach P.F."/>
            <person name="Brand A."/>
            <person name="Schubert C.J."/>
            <person name="Kuypers M.M."/>
            <person name="Milucka J."/>
        </authorList>
    </citation>
    <scope>NUCLEOTIDE SEQUENCE [LARGE SCALE GENOMIC DNA]</scope>
    <source>
        <strain evidence="2">Zug</strain>
    </source>
</reference>
<evidence type="ECO:0008006" key="3">
    <source>
        <dbReference type="Google" id="ProtNLM"/>
    </source>
</evidence>
<organism evidence="1 2">
    <name type="scientific">Candidatus Methylomirabilis limnetica</name>
    <dbReference type="NCBI Taxonomy" id="2033718"/>
    <lineage>
        <taxon>Bacteria</taxon>
        <taxon>Candidatus Methylomirabilota</taxon>
        <taxon>Candidatus Methylomirabilia</taxon>
        <taxon>Candidatus Methylomirabilales</taxon>
        <taxon>Candidatus Methylomirabilaceae</taxon>
        <taxon>Candidatus Methylomirabilis</taxon>
    </lineage>
</organism>
<dbReference type="Pfam" id="PF11769">
    <property type="entry name" value="DUF3313"/>
    <property type="match status" value="1"/>
</dbReference>
<dbReference type="AlphaFoldDB" id="A0A2T4U1M1"/>
<reference evidence="1 2" key="1">
    <citation type="submission" date="2017-09" db="EMBL/GenBank/DDBJ databases">
        <title>Bloom of a denitrifying methanotroph, Candidatus Methylomirabilis limnetica, in a deep stratified lake.</title>
        <authorList>
            <person name="Graf J.S."/>
            <person name="Marchant H.K."/>
            <person name="Tienken D."/>
            <person name="Hach P.F."/>
            <person name="Brand A."/>
            <person name="Schubert C.J."/>
            <person name="Kuypers M.M."/>
            <person name="Milucka J."/>
        </authorList>
    </citation>
    <scope>NUCLEOTIDE SEQUENCE [LARGE SCALE GENOMIC DNA]</scope>
    <source>
        <strain evidence="1 2">Zug</strain>
    </source>
</reference>
<evidence type="ECO:0000313" key="2">
    <source>
        <dbReference type="Proteomes" id="UP000241436"/>
    </source>
</evidence>
<protein>
    <recommendedName>
        <fullName evidence="3">DUF3313 domain-containing protein</fullName>
    </recommendedName>
</protein>
<proteinExistence type="predicted"/>
<accession>A0A2T4U1M1</accession>
<sequence>MVRYELTITAVNLNPRGGYDNMVNKRLLLWSGVCAVALTGCAYSQQAGGFGKAEPSGFLRDYSKLHAAENETEATLVYFTPDKAKFKSYTKVWLEPVQVWRGEKSEAKDLNKDDANHISQFLSSRVDAEVRKDYTMTREAGPDVMRVRIAVTEAGKGVPVLDNITATHPGALLMSWGKKGISGTESFVGKASIEVEVTDSQTGELLAAGVDRRGGGKYAWKPLNRWEDFEQASSYWAKKFRWRACTLRGGANCEMPKE</sequence>
<dbReference type="Proteomes" id="UP000241436">
    <property type="component" value="Unassembled WGS sequence"/>
</dbReference>
<dbReference type="InterPro" id="IPR021747">
    <property type="entry name" value="DUF3313"/>
</dbReference>